<reference evidence="2 3" key="1">
    <citation type="submission" date="2017-09" db="EMBL/GenBank/DDBJ databases">
        <authorList>
            <person name="Ehlers B."/>
            <person name="Leendertz F.H."/>
        </authorList>
    </citation>
    <scope>NUCLEOTIDE SEQUENCE [LARGE SCALE GENOMIC DNA]</scope>
    <source>
        <strain evidence="2 3">USBA 140</strain>
    </source>
</reference>
<dbReference type="InterPro" id="IPR019225">
    <property type="entry name" value="DUF2155"/>
</dbReference>
<keyword evidence="1" id="KW-0732">Signal</keyword>
<proteinExistence type="predicted"/>
<gene>
    <name evidence="2" type="ORF">SAMN05421508_1212</name>
</gene>
<feature type="signal peptide" evidence="1">
    <location>
        <begin position="1"/>
        <end position="17"/>
    </location>
</feature>
<accession>A0A286H1K5</accession>
<feature type="chain" id="PRO_5012854959" description="DUF2155 domain-containing protein" evidence="1">
    <location>
        <begin position="18"/>
        <end position="176"/>
    </location>
</feature>
<protein>
    <recommendedName>
        <fullName evidence="4">DUF2155 domain-containing protein</fullName>
    </recommendedName>
</protein>
<evidence type="ECO:0000256" key="1">
    <source>
        <dbReference type="SAM" id="SignalP"/>
    </source>
</evidence>
<sequence length="176" mass="18589">MRTATAPFGLATLAALAAGFAHGGPAAAQSAITPDDFVPTRYAVLRALDKQMGRVREIPVTVGETARFYGLRVTVRACRTTPVSTTPHQAAFVEIRDDSSWGETVQTVGDGPDAPIFSGWMFADSPSLSGLQHPVYDIWVKECTDESALTASAPGAEGGGMVQEAMVLPTRKPDQP</sequence>
<evidence type="ECO:0000313" key="2">
    <source>
        <dbReference type="EMBL" id="SOE01653.1"/>
    </source>
</evidence>
<dbReference type="RefSeq" id="WP_176525333.1">
    <property type="nucleotide sequence ID" value="NZ_OCNJ01000021.1"/>
</dbReference>
<dbReference type="AlphaFoldDB" id="A0A286H1K5"/>
<keyword evidence="3" id="KW-1185">Reference proteome</keyword>
<organism evidence="2 3">
    <name type="scientific">Caenispirillum bisanense</name>
    <dbReference type="NCBI Taxonomy" id="414052"/>
    <lineage>
        <taxon>Bacteria</taxon>
        <taxon>Pseudomonadati</taxon>
        <taxon>Pseudomonadota</taxon>
        <taxon>Alphaproteobacteria</taxon>
        <taxon>Rhodospirillales</taxon>
        <taxon>Novispirillaceae</taxon>
        <taxon>Caenispirillum</taxon>
    </lineage>
</organism>
<name>A0A286H1K5_9PROT</name>
<dbReference type="Proteomes" id="UP000219621">
    <property type="component" value="Unassembled WGS sequence"/>
</dbReference>
<dbReference type="EMBL" id="OCNJ01000021">
    <property type="protein sequence ID" value="SOE01653.1"/>
    <property type="molecule type" value="Genomic_DNA"/>
</dbReference>
<evidence type="ECO:0008006" key="4">
    <source>
        <dbReference type="Google" id="ProtNLM"/>
    </source>
</evidence>
<evidence type="ECO:0000313" key="3">
    <source>
        <dbReference type="Proteomes" id="UP000219621"/>
    </source>
</evidence>
<dbReference type="Pfam" id="PF09923">
    <property type="entry name" value="DUF2155"/>
    <property type="match status" value="1"/>
</dbReference>